<dbReference type="NCBIfam" id="TIGR00021">
    <property type="entry name" value="rpiA"/>
    <property type="match status" value="1"/>
</dbReference>
<dbReference type="AlphaFoldDB" id="A0A0M4FXU5"/>
<dbReference type="GO" id="GO:0005829">
    <property type="term" value="C:cytosol"/>
    <property type="evidence" value="ECO:0007669"/>
    <property type="project" value="TreeGrafter"/>
</dbReference>
<organism evidence="3 4">
    <name type="scientific">Bacillus gobiensis</name>
    <dbReference type="NCBI Taxonomy" id="1441095"/>
    <lineage>
        <taxon>Bacteria</taxon>
        <taxon>Bacillati</taxon>
        <taxon>Bacillota</taxon>
        <taxon>Bacilli</taxon>
        <taxon>Bacillales</taxon>
        <taxon>Bacillaceae</taxon>
        <taxon>Bacillus</taxon>
    </lineage>
</organism>
<dbReference type="EC" id="5.3.1.6" evidence="2"/>
<dbReference type="Gene3D" id="3.30.70.260">
    <property type="match status" value="1"/>
</dbReference>
<dbReference type="InterPro" id="IPR037171">
    <property type="entry name" value="NagB/RpiA_transferase-like"/>
</dbReference>
<dbReference type="GO" id="GO:0004751">
    <property type="term" value="F:ribose-5-phosphate isomerase activity"/>
    <property type="evidence" value="ECO:0007669"/>
    <property type="project" value="UniProtKB-UniRule"/>
</dbReference>
<dbReference type="PATRIC" id="fig|1441095.3.peg.4822"/>
<dbReference type="InterPro" id="IPR004788">
    <property type="entry name" value="Ribose5P_isomerase_type_A"/>
</dbReference>
<dbReference type="Gene3D" id="3.40.50.1360">
    <property type="match status" value="1"/>
</dbReference>
<protein>
    <recommendedName>
        <fullName evidence="2">Ribose 5-phosphate isomerase A</fullName>
        <ecNumber evidence="2">5.3.1.6</ecNumber>
    </recommendedName>
</protein>
<evidence type="ECO:0000313" key="3">
    <source>
        <dbReference type="EMBL" id="ALC83855.1"/>
    </source>
</evidence>
<dbReference type="Proteomes" id="UP000067625">
    <property type="component" value="Chromosome"/>
</dbReference>
<keyword evidence="4" id="KW-1185">Reference proteome</keyword>
<dbReference type="PANTHER" id="PTHR11934">
    <property type="entry name" value="RIBOSE-5-PHOSPHATE ISOMERASE"/>
    <property type="match status" value="1"/>
</dbReference>
<accession>A0A0M4FXU5</accession>
<evidence type="ECO:0000313" key="4">
    <source>
        <dbReference type="Proteomes" id="UP000067625"/>
    </source>
</evidence>
<dbReference type="SUPFAM" id="SSF100950">
    <property type="entry name" value="NagB/RpiA/CoA transferase-like"/>
    <property type="match status" value="1"/>
</dbReference>
<dbReference type="RefSeq" id="WP_053605728.1">
    <property type="nucleotide sequence ID" value="NZ_CP012600.1"/>
</dbReference>
<evidence type="ECO:0000256" key="2">
    <source>
        <dbReference type="NCBIfam" id="TIGR00021"/>
    </source>
</evidence>
<reference evidence="4" key="1">
    <citation type="submission" date="2015-08" db="EMBL/GenBank/DDBJ databases">
        <title>Genome sequencing project for genomic taxonomy and phylogenomics of Bacillus-like bacteria.</title>
        <authorList>
            <person name="Liu B."/>
            <person name="Wang J."/>
            <person name="Zhu Y."/>
            <person name="Liu G."/>
            <person name="Chen Q."/>
            <person name="Chen Z."/>
            <person name="Lan J."/>
            <person name="Che J."/>
            <person name="Ge C."/>
            <person name="Shi H."/>
            <person name="Pan Z."/>
            <person name="Liu X."/>
        </authorList>
    </citation>
    <scope>NUCLEOTIDE SEQUENCE [LARGE SCALE GENOMIC DNA]</scope>
    <source>
        <strain evidence="4">FJAT-4402</strain>
    </source>
</reference>
<gene>
    <name evidence="3" type="ORF">AM592_21845</name>
</gene>
<sequence length="221" mass="23982">MNVKQECAKAAMEYIQSGMVIGLGGGSTISYLIDFIKNENIKVKVVTPSLKTKLLCLEQGLEVLPACVVEQIDVAFDGCDRVDEKLHALKSAGGIHTQEKLIAKMSKDYILLADVTKFVPTLTYDHPVTLEILQESLSFVLKKAEALGGKPVVRTGSEKDGYTISDNGNFLVDVYFQAEQDSKQLENKLTQIAGVIDVSLFTTVVTKVLVAGENGVKAVTK</sequence>
<evidence type="ECO:0000256" key="1">
    <source>
        <dbReference type="ARBA" id="ARBA00023235"/>
    </source>
</evidence>
<dbReference type="GO" id="GO:0009052">
    <property type="term" value="P:pentose-phosphate shunt, non-oxidative branch"/>
    <property type="evidence" value="ECO:0007669"/>
    <property type="project" value="InterPro"/>
</dbReference>
<dbReference type="EMBL" id="CP012600">
    <property type="protein sequence ID" value="ALC83855.1"/>
    <property type="molecule type" value="Genomic_DNA"/>
</dbReference>
<dbReference type="OrthoDB" id="5870696at2"/>
<dbReference type="Pfam" id="PF06026">
    <property type="entry name" value="Rib_5-P_isom_A"/>
    <property type="match status" value="1"/>
</dbReference>
<dbReference type="SUPFAM" id="SSF75445">
    <property type="entry name" value="D-ribose-5-phosphate isomerase (RpiA), lid domain"/>
    <property type="match status" value="1"/>
</dbReference>
<dbReference type="STRING" id="1441095.AM592_21845"/>
<dbReference type="CDD" id="cd01398">
    <property type="entry name" value="RPI_A"/>
    <property type="match status" value="1"/>
</dbReference>
<dbReference type="PANTHER" id="PTHR11934:SF0">
    <property type="entry name" value="RIBOSE-5-PHOSPHATE ISOMERASE"/>
    <property type="match status" value="1"/>
</dbReference>
<proteinExistence type="predicted"/>
<reference evidence="3 4" key="2">
    <citation type="journal article" date="2016" name="Int. J. Syst. Evol. Microbiol.">
        <title>Bacillus gobiensis sp. nov., isolated from a soil sample.</title>
        <authorList>
            <person name="Liu B."/>
            <person name="Liu G.H."/>
            <person name="Cetin S."/>
            <person name="Schumann P."/>
            <person name="Pan Z.Z."/>
            <person name="Chen Q.Q."/>
        </authorList>
    </citation>
    <scope>NUCLEOTIDE SEQUENCE [LARGE SCALE GENOMIC DNA]</scope>
    <source>
        <strain evidence="3 4">FJAT-4402</strain>
    </source>
</reference>
<dbReference type="GO" id="GO:0006014">
    <property type="term" value="P:D-ribose metabolic process"/>
    <property type="evidence" value="ECO:0007669"/>
    <property type="project" value="TreeGrafter"/>
</dbReference>
<keyword evidence="1 3" id="KW-0413">Isomerase</keyword>
<name>A0A0M4FXU5_9BACI</name>